<dbReference type="RefSeq" id="WP_310372510.1">
    <property type="nucleotide sequence ID" value="NZ_JAVDXT010000001.1"/>
</dbReference>
<keyword evidence="1" id="KW-0540">Nuclease</keyword>
<dbReference type="EMBL" id="JAVDXT010000001">
    <property type="protein sequence ID" value="MDR7377091.1"/>
    <property type="molecule type" value="Genomic_DNA"/>
</dbReference>
<dbReference type="Proteomes" id="UP001180487">
    <property type="component" value="Unassembled WGS sequence"/>
</dbReference>
<evidence type="ECO:0000313" key="2">
    <source>
        <dbReference type="Proteomes" id="UP001180487"/>
    </source>
</evidence>
<protein>
    <submittedName>
        <fullName evidence="1">5-methylcytosine-specific restriction endonuclease McrA</fullName>
    </submittedName>
</protein>
<gene>
    <name evidence="1" type="ORF">J2X19_001749</name>
</gene>
<sequence length="272" mass="30169">MNRATVYADCVGSLSNAVLSAKFTEAALAVEEASELYAKRAGISELHHFPAAAWGNDDQIVLANLTKKDFVDLYDGQMSKGKGGGRSHYDQLRMTELGICPLCGFGHVSTLDHFAAKARYPVFSVLPINLVPACTDCNKKMGAGAIGVETTMPHPYFEEARIETETWLLCDVQDTNPVTVAYRVETPADWSEGLCKRVRHHFSELELAARYAVQAGSHLASVKDFLADLTPADLQTFVGRRVNRFPRPNEWEAALYAGLFRSQWFMQDGYRL</sequence>
<name>A0ABU2C6Y6_9BURK</name>
<dbReference type="Gene3D" id="1.10.30.50">
    <property type="match status" value="1"/>
</dbReference>
<keyword evidence="1" id="KW-0255">Endonuclease</keyword>
<organism evidence="1 2">
    <name type="scientific">Rhodoferax ferrireducens</name>
    <dbReference type="NCBI Taxonomy" id="192843"/>
    <lineage>
        <taxon>Bacteria</taxon>
        <taxon>Pseudomonadati</taxon>
        <taxon>Pseudomonadota</taxon>
        <taxon>Betaproteobacteria</taxon>
        <taxon>Burkholderiales</taxon>
        <taxon>Comamonadaceae</taxon>
        <taxon>Rhodoferax</taxon>
    </lineage>
</organism>
<evidence type="ECO:0000313" key="1">
    <source>
        <dbReference type="EMBL" id="MDR7377091.1"/>
    </source>
</evidence>
<proteinExistence type="predicted"/>
<dbReference type="GO" id="GO:0004519">
    <property type="term" value="F:endonuclease activity"/>
    <property type="evidence" value="ECO:0007669"/>
    <property type="project" value="UniProtKB-KW"/>
</dbReference>
<keyword evidence="2" id="KW-1185">Reference proteome</keyword>
<accession>A0ABU2C6Y6</accession>
<comment type="caution">
    <text evidence="1">The sequence shown here is derived from an EMBL/GenBank/DDBJ whole genome shotgun (WGS) entry which is preliminary data.</text>
</comment>
<keyword evidence="1" id="KW-0378">Hydrolase</keyword>
<reference evidence="1 2" key="1">
    <citation type="submission" date="2023-07" db="EMBL/GenBank/DDBJ databases">
        <title>Sorghum-associated microbial communities from plants grown in Nebraska, USA.</title>
        <authorList>
            <person name="Schachtman D."/>
        </authorList>
    </citation>
    <scope>NUCLEOTIDE SEQUENCE [LARGE SCALE GENOMIC DNA]</scope>
    <source>
        <strain evidence="1 2">BE313</strain>
    </source>
</reference>